<keyword evidence="5" id="KW-1278">Translocase</keyword>
<dbReference type="PANTHER" id="PTHR43790:SF3">
    <property type="entry name" value="D-ALLOSE IMPORT ATP-BINDING PROTEIN ALSA-RELATED"/>
    <property type="match status" value="1"/>
</dbReference>
<evidence type="ECO:0000256" key="3">
    <source>
        <dbReference type="ARBA" id="ARBA00022741"/>
    </source>
</evidence>
<dbReference type="InterPro" id="IPR003439">
    <property type="entry name" value="ABC_transporter-like_ATP-bd"/>
</dbReference>
<organism evidence="8 9">
    <name type="scientific">Acinetobacter bereziniae</name>
    <name type="common">Acinetobacter genomosp. 10</name>
    <dbReference type="NCBI Taxonomy" id="106648"/>
    <lineage>
        <taxon>Bacteria</taxon>
        <taxon>Pseudomonadati</taxon>
        <taxon>Pseudomonadota</taxon>
        <taxon>Gammaproteobacteria</taxon>
        <taxon>Moraxellales</taxon>
        <taxon>Moraxellaceae</taxon>
        <taxon>Acinetobacter</taxon>
    </lineage>
</organism>
<evidence type="ECO:0000256" key="1">
    <source>
        <dbReference type="ARBA" id="ARBA00022448"/>
    </source>
</evidence>
<dbReference type="InterPro" id="IPR050107">
    <property type="entry name" value="ABC_carbohydrate_import_ATPase"/>
</dbReference>
<feature type="domain" description="ABC transporter" evidence="7">
    <location>
        <begin position="35"/>
        <end position="102"/>
    </location>
</feature>
<proteinExistence type="predicted"/>
<dbReference type="InterPro" id="IPR027417">
    <property type="entry name" value="P-loop_NTPase"/>
</dbReference>
<protein>
    <submittedName>
        <fullName evidence="8">Autoinducer 2 import ATP-binding protein LsrA</fullName>
    </submittedName>
</protein>
<keyword evidence="4 8" id="KW-0067">ATP-binding</keyword>
<keyword evidence="6" id="KW-0472">Membrane</keyword>
<keyword evidence="2" id="KW-1003">Cell membrane</keyword>
<dbReference type="Gene3D" id="3.40.50.300">
    <property type="entry name" value="P-loop containing nucleotide triphosphate hydrolases"/>
    <property type="match status" value="1"/>
</dbReference>
<dbReference type="Proteomes" id="UP000490535">
    <property type="component" value="Unassembled WGS sequence"/>
</dbReference>
<sequence>MNKMGLHERNFEKVVEKQILKIENITKSYGAVQALRGVSITIRKGTIHGLLGENGAGKSTLVSIISGQITPTSGEILLNGEALERVDVKAMEAAGVFLVTQEPMP</sequence>
<name>A0A833PA10_ACIBZ</name>
<evidence type="ECO:0000256" key="5">
    <source>
        <dbReference type="ARBA" id="ARBA00022967"/>
    </source>
</evidence>
<dbReference type="GO" id="GO:0016887">
    <property type="term" value="F:ATP hydrolysis activity"/>
    <property type="evidence" value="ECO:0007669"/>
    <property type="project" value="InterPro"/>
</dbReference>
<evidence type="ECO:0000256" key="4">
    <source>
        <dbReference type="ARBA" id="ARBA00022840"/>
    </source>
</evidence>
<evidence type="ECO:0000259" key="7">
    <source>
        <dbReference type="Pfam" id="PF00005"/>
    </source>
</evidence>
<keyword evidence="3" id="KW-0547">Nucleotide-binding</keyword>
<keyword evidence="1" id="KW-0813">Transport</keyword>
<dbReference type="PANTHER" id="PTHR43790">
    <property type="entry name" value="CARBOHYDRATE TRANSPORT ATP-BINDING PROTEIN MG119-RELATED"/>
    <property type="match status" value="1"/>
</dbReference>
<dbReference type="EMBL" id="WNDP01000254">
    <property type="protein sequence ID" value="KAF1012782.1"/>
    <property type="molecule type" value="Genomic_DNA"/>
</dbReference>
<accession>A0A833PA10</accession>
<dbReference type="Pfam" id="PF00005">
    <property type="entry name" value="ABC_tran"/>
    <property type="match status" value="1"/>
</dbReference>
<reference evidence="9" key="1">
    <citation type="journal article" date="2020" name="MBio">
        <title>Horizontal gene transfer to a defensive symbiont with a reduced genome amongst a multipartite beetle microbiome.</title>
        <authorList>
            <person name="Waterworth S.C."/>
            <person name="Florez L.V."/>
            <person name="Rees E.R."/>
            <person name="Hertweck C."/>
            <person name="Kaltenpoth M."/>
            <person name="Kwan J.C."/>
        </authorList>
    </citation>
    <scope>NUCLEOTIDE SEQUENCE [LARGE SCALE GENOMIC DNA]</scope>
</reference>
<dbReference type="SUPFAM" id="SSF52540">
    <property type="entry name" value="P-loop containing nucleoside triphosphate hydrolases"/>
    <property type="match status" value="1"/>
</dbReference>
<evidence type="ECO:0000313" key="9">
    <source>
        <dbReference type="Proteomes" id="UP000490535"/>
    </source>
</evidence>
<dbReference type="AlphaFoldDB" id="A0A833PA10"/>
<evidence type="ECO:0000256" key="2">
    <source>
        <dbReference type="ARBA" id="ARBA00022475"/>
    </source>
</evidence>
<evidence type="ECO:0000313" key="8">
    <source>
        <dbReference type="EMBL" id="KAF1012782.1"/>
    </source>
</evidence>
<evidence type="ECO:0000256" key="6">
    <source>
        <dbReference type="ARBA" id="ARBA00023136"/>
    </source>
</evidence>
<comment type="caution">
    <text evidence="8">The sequence shown here is derived from an EMBL/GenBank/DDBJ whole genome shotgun (WGS) entry which is preliminary data.</text>
</comment>
<dbReference type="GO" id="GO:0005524">
    <property type="term" value="F:ATP binding"/>
    <property type="evidence" value="ECO:0007669"/>
    <property type="project" value="UniProtKB-KW"/>
</dbReference>
<gene>
    <name evidence="8" type="primary">lsrA_1</name>
    <name evidence="8" type="ORF">GAK29_04811</name>
</gene>